<accession>A8GPU0</accession>
<keyword evidence="2" id="KW-1185">Reference proteome</keyword>
<dbReference type="Proteomes" id="UP000006830">
    <property type="component" value="Chromosome"/>
</dbReference>
<evidence type="ECO:0000313" key="1">
    <source>
        <dbReference type="EMBL" id="ABV75415.1"/>
    </source>
</evidence>
<dbReference type="EMBL" id="CP000847">
    <property type="protein sequence ID" value="ABV75415.1"/>
    <property type="molecule type" value="Genomic_DNA"/>
</dbReference>
<dbReference type="RefSeq" id="WP_012150044.1">
    <property type="nucleotide sequence ID" value="NC_009881.1"/>
</dbReference>
<name>A8GPU0_RICAH</name>
<evidence type="ECO:0000313" key="2">
    <source>
        <dbReference type="Proteomes" id="UP000006830"/>
    </source>
</evidence>
<protein>
    <submittedName>
        <fullName evidence="1">MFS type sugar transporter</fullName>
    </submittedName>
</protein>
<reference evidence="1" key="1">
    <citation type="submission" date="2007-09" db="EMBL/GenBank/DDBJ databases">
        <title>Complete Genome Sequence of Rickettsia akari.</title>
        <authorList>
            <person name="Madan A."/>
            <person name="Fahey J."/>
            <person name="Helton E."/>
            <person name="Ketteman M."/>
            <person name="Madan A."/>
            <person name="Rodrigues S."/>
            <person name="Sanchez A."/>
            <person name="Whiting M."/>
            <person name="Dasch G."/>
            <person name="Eremeeva M."/>
        </authorList>
    </citation>
    <scope>NUCLEOTIDE SEQUENCE</scope>
    <source>
        <strain evidence="1">Hartford</strain>
    </source>
</reference>
<dbReference type="HOGENOM" id="CLU_2919822_0_0_5"/>
<sequence>MAFWVGAGIAMIGMIARTTLREAPDYVDARQKLQESLSQVNHDIANLKNDIILHKKLITMS</sequence>
<proteinExistence type="predicted"/>
<organism evidence="1 2">
    <name type="scientific">Rickettsia akari (strain Hartford)</name>
    <dbReference type="NCBI Taxonomy" id="293614"/>
    <lineage>
        <taxon>Bacteria</taxon>
        <taxon>Pseudomonadati</taxon>
        <taxon>Pseudomonadota</taxon>
        <taxon>Alphaproteobacteria</taxon>
        <taxon>Rickettsiales</taxon>
        <taxon>Rickettsiaceae</taxon>
        <taxon>Rickettsieae</taxon>
        <taxon>Rickettsia</taxon>
        <taxon>spotted fever group</taxon>
    </lineage>
</organism>
<dbReference type="KEGG" id="rak:A1C_05900"/>
<gene>
    <name evidence="1" type="ordered locus">A1C_05900</name>
</gene>
<keyword evidence="1" id="KW-0813">Transport</keyword>
<dbReference type="AlphaFoldDB" id="A8GPU0"/>
<dbReference type="eggNOG" id="COG0477">
    <property type="taxonomic scope" value="Bacteria"/>
</dbReference>
<keyword evidence="1" id="KW-0762">Sugar transport</keyword>